<reference evidence="3" key="1">
    <citation type="journal article" date="2019" name="Int. J. Syst. Evol. Microbiol.">
        <title>The Global Catalogue of Microorganisms (GCM) 10K type strain sequencing project: providing services to taxonomists for standard genome sequencing and annotation.</title>
        <authorList>
            <consortium name="The Broad Institute Genomics Platform"/>
            <consortium name="The Broad Institute Genome Sequencing Center for Infectious Disease"/>
            <person name="Wu L."/>
            <person name="Ma J."/>
        </authorList>
    </citation>
    <scope>NUCLEOTIDE SEQUENCE [LARGE SCALE GENOMIC DNA]</scope>
    <source>
        <strain evidence="3">CCUG 59685</strain>
    </source>
</reference>
<dbReference type="Gene3D" id="3.40.50.200">
    <property type="entry name" value="Peptidase S8/S53 domain"/>
    <property type="match status" value="1"/>
</dbReference>
<sequence length="854" mass="95359">MAEQPENLPLLLFPQAGRPLRRESLQPSPPRINLPSSDRQGARLSPKFQILQNTIEARNVALANNPGDNPELVLIFEIVGRVDEFIRAVSRINDLDWLAESINTNIQPDNDFYDSEDETKPLDGRLFLIGTNLQALRQIHSLWLRYVEDSNVSFERGLGRWKDVFKRLKDVRFWSATDRLPSEVIEYWNDKLETEAASIKFEIEAWCYESENKNQSSIAEITTLVERLNGRVLSRALIKDIAYHGFLVEMPSDSIRRLLSNLPPELVLSDRVMFFRPIGQSIAERNDDSTTLAPVEPSGRLPNGPPVIALLDGLPLQNHPNLAGRIILDDPDGWEATYEANDRNHGTEMASLISMGDLDGPSNPLKKPLYVRPVLKPVDNALRSPRDEVTPNDVLLIDLIHRSVKRIFESDGNTPPVAPSVKIINLSLGYVDCVFDNTLSPWARLLDWLSYKYKVLFIVSAGNLQDNLVLDIPRDTISNVPLDQRNFLAIRALLSDSFNRRLISPAESINSLTIGAIHDDLTTVPPPPRSFDVFTKGGISPISRIGHGYLRAVKPDLLFPGGKILYKPALQSPPDKTVLTLVRNAFAPGHRVAAPISGTNSTKFTRGTSNATALATRAAGFAHEVIETLRTRSPNEIPANFDAVLIKALLAHGAEWGTLESMILNSFPEVTDHHKKSNLISRNVGYGIANVDKSLSCTQQRVTVIGVGAIGHDQSLTYRLPLPPSLRARTLQRKLTVTLAWLSPVNPKNAKYRSARLWVDPNHEDFGTARVNCDWRHVKRGTLQHEICVGNQALAFVDGDDVAFTVNCTNETVTLFEEPIEFAICVTLEVAQDINVQLYNEVRDRIRPRVPVEI</sequence>
<evidence type="ECO:0000313" key="2">
    <source>
        <dbReference type="EMBL" id="MFD0930688.1"/>
    </source>
</evidence>
<feature type="domain" description="Peptidase S8/S53" evidence="1">
    <location>
        <begin position="307"/>
        <end position="687"/>
    </location>
</feature>
<dbReference type="EMBL" id="JBHTJW010000003">
    <property type="protein sequence ID" value="MFD0930688.1"/>
    <property type="molecule type" value="Genomic_DNA"/>
</dbReference>
<keyword evidence="3" id="KW-1185">Reference proteome</keyword>
<dbReference type="CDD" id="cd04847">
    <property type="entry name" value="Peptidases_S8_Subtilisin_like_2"/>
    <property type="match status" value="1"/>
</dbReference>
<evidence type="ECO:0000313" key="3">
    <source>
        <dbReference type="Proteomes" id="UP001597106"/>
    </source>
</evidence>
<gene>
    <name evidence="2" type="ORF">ACFQ1T_12950</name>
</gene>
<dbReference type="Pfam" id="PF00082">
    <property type="entry name" value="Peptidase_S8"/>
    <property type="match status" value="1"/>
</dbReference>
<dbReference type="InterPro" id="IPR034074">
    <property type="entry name" value="Y4bN_pept_dom"/>
</dbReference>
<dbReference type="SUPFAM" id="SSF52743">
    <property type="entry name" value="Subtilisin-like"/>
    <property type="match status" value="1"/>
</dbReference>
<comment type="caution">
    <text evidence="2">The sequence shown here is derived from an EMBL/GenBank/DDBJ whole genome shotgun (WGS) entry which is preliminary data.</text>
</comment>
<organism evidence="2 3">
    <name type="scientific">Methylophilus glucosoxydans</name>
    <dbReference type="NCBI Taxonomy" id="752553"/>
    <lineage>
        <taxon>Bacteria</taxon>
        <taxon>Pseudomonadati</taxon>
        <taxon>Pseudomonadota</taxon>
        <taxon>Betaproteobacteria</taxon>
        <taxon>Nitrosomonadales</taxon>
        <taxon>Methylophilaceae</taxon>
        <taxon>Methylophilus</taxon>
    </lineage>
</organism>
<proteinExistence type="predicted"/>
<dbReference type="Proteomes" id="UP001597106">
    <property type="component" value="Unassembled WGS sequence"/>
</dbReference>
<accession>A0ABW3GJZ9</accession>
<dbReference type="InterPro" id="IPR000209">
    <property type="entry name" value="Peptidase_S8/S53_dom"/>
</dbReference>
<protein>
    <submittedName>
        <fullName evidence="2">S8 family peptidase</fullName>
    </submittedName>
</protein>
<dbReference type="InterPro" id="IPR036852">
    <property type="entry name" value="Peptidase_S8/S53_dom_sf"/>
</dbReference>
<dbReference type="RefSeq" id="WP_379077444.1">
    <property type="nucleotide sequence ID" value="NZ_JBHTJW010000003.1"/>
</dbReference>
<evidence type="ECO:0000259" key="1">
    <source>
        <dbReference type="Pfam" id="PF00082"/>
    </source>
</evidence>
<name>A0ABW3GJZ9_9PROT</name>